<dbReference type="AlphaFoldDB" id="A0A9E9P3S9"/>
<organism evidence="1 2">
    <name type="scientific">Oxalobacter vibrioformis</name>
    <dbReference type="NCBI Taxonomy" id="933080"/>
    <lineage>
        <taxon>Bacteria</taxon>
        <taxon>Pseudomonadati</taxon>
        <taxon>Pseudomonadota</taxon>
        <taxon>Betaproteobacteria</taxon>
        <taxon>Burkholderiales</taxon>
        <taxon>Oxalobacteraceae</taxon>
        <taxon>Oxalobacter</taxon>
    </lineage>
</organism>
<sequence length="73" mass="7977">MQYTSWTGVVKRQNVGIPVCVGIGPTQKHEKSTVQQPDLLSGQNSYARMKDGLDPVPANVNQWDSAGYNWGDG</sequence>
<evidence type="ECO:0000313" key="2">
    <source>
        <dbReference type="Proteomes" id="UP001156215"/>
    </source>
</evidence>
<evidence type="ECO:0000313" key="1">
    <source>
        <dbReference type="EMBL" id="WAW10363.1"/>
    </source>
</evidence>
<dbReference type="EMBL" id="CP098242">
    <property type="protein sequence ID" value="WAW10363.1"/>
    <property type="molecule type" value="Genomic_DNA"/>
</dbReference>
<dbReference type="RefSeq" id="WP_269309375.1">
    <property type="nucleotide sequence ID" value="NZ_CP098242.1"/>
</dbReference>
<keyword evidence="2" id="KW-1185">Reference proteome</keyword>
<dbReference type="KEGG" id="ovb:NB640_01470"/>
<protein>
    <submittedName>
        <fullName evidence="1">Uncharacterized protein</fullName>
    </submittedName>
</protein>
<accession>A0A9E9P3S9</accession>
<dbReference type="Proteomes" id="UP001156215">
    <property type="component" value="Chromosome"/>
</dbReference>
<reference evidence="1" key="1">
    <citation type="journal article" date="2022" name="Front. Microbiol.">
        <title>New perspectives on an old grouping: The genomic and phenotypic variability of Oxalobacter formigenes and the implications for calcium oxalate stone prevention.</title>
        <authorList>
            <person name="Chmiel J.A."/>
            <person name="Carr C."/>
            <person name="Stuivenberg G.A."/>
            <person name="Venema R."/>
            <person name="Chanyi R.M."/>
            <person name="Al K.F."/>
            <person name="Giguere D."/>
            <person name="Say H."/>
            <person name="Akouris P.P."/>
            <person name="Dominguez Romero S.A."/>
            <person name="Kwong A."/>
            <person name="Tai V."/>
            <person name="Koval S.F."/>
            <person name="Razvi H."/>
            <person name="Bjazevic J."/>
            <person name="Burton J.P."/>
        </authorList>
    </citation>
    <scope>NUCLEOTIDE SEQUENCE</scope>
    <source>
        <strain evidence="1">WoOx3</strain>
    </source>
</reference>
<proteinExistence type="predicted"/>
<name>A0A9E9P3S9_9BURK</name>
<gene>
    <name evidence="1" type="ORF">NB640_01470</name>
</gene>